<comment type="caution">
    <text evidence="6">The sequence shown here is derived from an EMBL/GenBank/DDBJ whole genome shotgun (WGS) entry which is preliminary data.</text>
</comment>
<dbReference type="OrthoDB" id="5835829at2759"/>
<keyword evidence="2 3" id="KW-0808">Transferase</keyword>
<evidence type="ECO:0000313" key="9">
    <source>
        <dbReference type="Proteomes" id="UP000583929"/>
    </source>
</evidence>
<keyword evidence="9" id="KW-1185">Reference proteome</keyword>
<sequence>MTSSMATSSSSSSSVVVLMVPFLAQSHLDQSLKLSHVISSYNIPVHYVSSTLHITQLKSRSSNPSTEIHFHSFEIPLLHPQPQPTDPLLLLDTRTKNFQAQILRIQASTHLREPIAALLSSLSQNSKRLVVVYDVLMSSAVQDVVSLPNAECYSFHPLSVFMGLAINKKLSNNLPIPSQDIPSMESCLPDFSREFLASQLKLPVSDFKSGSLHNSCRAIEGSSIEILENEERKLNRKVWAIGPLHKMIITDCNEDKRLMEWLDEQEVNSVLYISFGSLISLSDEQIREIAIGLEESGVKFIWVLREGDKLVDLGKRLSQVPDGFEERMKGMGMVVREWVPQVKILGHSSTGGFMSHCGWNSCMESIGMGVPLLTWPMQSDQPFNALLITKVLKVGVAVMEWSQRNELVTSSMISRGVRRIMGSDSEEGDEIRKRVVEMSEGVKQSVEEGGDCRLEWDSFIGHITR</sequence>
<dbReference type="Proteomes" id="UP000583929">
    <property type="component" value="Unassembled WGS sequence"/>
</dbReference>
<feature type="domain" description="Glycosyltransferase N-terminal" evidence="5">
    <location>
        <begin position="14"/>
        <end position="245"/>
    </location>
</feature>
<dbReference type="OMA" id="DWENRHE"/>
<proteinExistence type="inferred from homology"/>
<evidence type="ECO:0000256" key="2">
    <source>
        <dbReference type="ARBA" id="ARBA00022679"/>
    </source>
</evidence>
<accession>A0A7J6EWM3</accession>
<dbReference type="GO" id="GO:0008194">
    <property type="term" value="F:UDP-glycosyltransferase activity"/>
    <property type="evidence" value="ECO:0007669"/>
    <property type="project" value="InterPro"/>
</dbReference>
<evidence type="ECO:0000259" key="5">
    <source>
        <dbReference type="Pfam" id="PF26168"/>
    </source>
</evidence>
<dbReference type="FunFam" id="3.40.50.2000:FF:000060">
    <property type="entry name" value="Glycosyltransferase"/>
    <property type="match status" value="1"/>
</dbReference>
<evidence type="ECO:0000313" key="8">
    <source>
        <dbReference type="Proteomes" id="UP000525078"/>
    </source>
</evidence>
<dbReference type="SUPFAM" id="SSF53756">
    <property type="entry name" value="UDP-Glycosyltransferase/glycogen phosphorylase"/>
    <property type="match status" value="1"/>
</dbReference>
<gene>
    <name evidence="6" type="ORF">F8388_022412</name>
    <name evidence="7" type="ORF">G4B88_020850</name>
</gene>
<evidence type="ECO:0000256" key="3">
    <source>
        <dbReference type="RuleBase" id="RU003718"/>
    </source>
</evidence>
<accession>A0A803P714</accession>
<dbReference type="InterPro" id="IPR035595">
    <property type="entry name" value="UDP_glycos_trans_CS"/>
</dbReference>
<dbReference type="AlphaFoldDB" id="A0A7J6EWM3"/>
<protein>
    <recommendedName>
        <fullName evidence="4">Glycosyltransferase</fullName>
        <ecNumber evidence="4">2.4.1.-</ecNumber>
    </recommendedName>
</protein>
<dbReference type="EMBL" id="JAATIP010000181">
    <property type="protein sequence ID" value="KAF4362755.1"/>
    <property type="molecule type" value="Genomic_DNA"/>
</dbReference>
<name>A0A7J6EWM3_CANSA</name>
<dbReference type="EC" id="2.4.1.-" evidence="4"/>
<dbReference type="InterPro" id="IPR058980">
    <property type="entry name" value="Glyco_transf_N"/>
</dbReference>
<evidence type="ECO:0000256" key="4">
    <source>
        <dbReference type="RuleBase" id="RU362057"/>
    </source>
</evidence>
<dbReference type="CDD" id="cd03784">
    <property type="entry name" value="GT1_Gtf-like"/>
    <property type="match status" value="1"/>
</dbReference>
<dbReference type="EMBL" id="JAATIQ010000037">
    <property type="protein sequence ID" value="KAF4396213.1"/>
    <property type="molecule type" value="Genomic_DNA"/>
</dbReference>
<dbReference type="Gene3D" id="3.40.50.2000">
    <property type="entry name" value="Glycogen Phosphorylase B"/>
    <property type="match status" value="2"/>
</dbReference>
<reference evidence="8 9" key="1">
    <citation type="journal article" date="2020" name="bioRxiv">
        <title>Sequence and annotation of 42 cannabis genomes reveals extensive copy number variation in cannabinoid synthesis and pathogen resistance genes.</title>
        <authorList>
            <person name="Mckernan K.J."/>
            <person name="Helbert Y."/>
            <person name="Kane L.T."/>
            <person name="Ebling H."/>
            <person name="Zhang L."/>
            <person name="Liu B."/>
            <person name="Eaton Z."/>
            <person name="Mclaughlin S."/>
            <person name="Kingan S."/>
            <person name="Baybayan P."/>
            <person name="Concepcion G."/>
            <person name="Jordan M."/>
            <person name="Riva A."/>
            <person name="Barbazuk W."/>
            <person name="Harkins T."/>
        </authorList>
    </citation>
    <scope>NUCLEOTIDE SEQUENCE [LARGE SCALE GENOMIC DNA]</scope>
    <source>
        <strain evidence="8 9">cv. Jamaican Lion 4</strain>
        <strain evidence="7">Father</strain>
        <strain evidence="6">Mother</strain>
        <tissue evidence="6">Leaf</tissue>
    </source>
</reference>
<comment type="similarity">
    <text evidence="1 3">Belongs to the UDP-glycosyltransferase family.</text>
</comment>
<dbReference type="PANTHER" id="PTHR48044">
    <property type="entry name" value="GLYCOSYLTRANSFERASE"/>
    <property type="match status" value="1"/>
</dbReference>
<dbReference type="GO" id="GO:1901137">
    <property type="term" value="P:carbohydrate derivative biosynthetic process"/>
    <property type="evidence" value="ECO:0007669"/>
    <property type="project" value="UniProtKB-ARBA"/>
</dbReference>
<evidence type="ECO:0000256" key="1">
    <source>
        <dbReference type="ARBA" id="ARBA00009995"/>
    </source>
</evidence>
<dbReference type="PROSITE" id="PS00375">
    <property type="entry name" value="UDPGT"/>
    <property type="match status" value="1"/>
</dbReference>
<dbReference type="Pfam" id="PF26168">
    <property type="entry name" value="Glyco_transf_N"/>
    <property type="match status" value="1"/>
</dbReference>
<dbReference type="InterPro" id="IPR002213">
    <property type="entry name" value="UDP_glucos_trans"/>
</dbReference>
<evidence type="ECO:0000313" key="6">
    <source>
        <dbReference type="EMBL" id="KAF4362755.1"/>
    </source>
</evidence>
<keyword evidence="3" id="KW-0328">Glycosyltransferase</keyword>
<dbReference type="Proteomes" id="UP000525078">
    <property type="component" value="Unassembled WGS sequence"/>
</dbReference>
<dbReference type="Pfam" id="PF00201">
    <property type="entry name" value="UDPGT"/>
    <property type="match status" value="1"/>
</dbReference>
<evidence type="ECO:0000313" key="7">
    <source>
        <dbReference type="EMBL" id="KAF4396213.1"/>
    </source>
</evidence>
<organism evidence="6 8">
    <name type="scientific">Cannabis sativa</name>
    <name type="common">Hemp</name>
    <name type="synonym">Marijuana</name>
    <dbReference type="NCBI Taxonomy" id="3483"/>
    <lineage>
        <taxon>Eukaryota</taxon>
        <taxon>Viridiplantae</taxon>
        <taxon>Streptophyta</taxon>
        <taxon>Embryophyta</taxon>
        <taxon>Tracheophyta</taxon>
        <taxon>Spermatophyta</taxon>
        <taxon>Magnoliopsida</taxon>
        <taxon>eudicotyledons</taxon>
        <taxon>Gunneridae</taxon>
        <taxon>Pentapetalae</taxon>
        <taxon>rosids</taxon>
        <taxon>fabids</taxon>
        <taxon>Rosales</taxon>
        <taxon>Cannabaceae</taxon>
        <taxon>Cannabis</taxon>
    </lineage>
</organism>
<dbReference type="PANTHER" id="PTHR48044:SF23">
    <property type="entry name" value="ANTHOCYANIDIN 3-O-GLUCOSYLTRANSFERASE-LIKE"/>
    <property type="match status" value="1"/>
</dbReference>